<sequence length="119" mass="13371">KISHHVRSTVSPSGTQPLINSPKSLAGNKISVREPNSQTAYRDVQTLTMVVEMQQEMQLVLNELMTRVGNVQRLQTELSQSRQPLNTPEGTGGVGFIREWVLVAVILVIQTLLQWFFSR</sequence>
<keyword evidence="2" id="KW-0812">Transmembrane</keyword>
<gene>
    <name evidence="3" type="primary">ORF218012</name>
</gene>
<dbReference type="EMBL" id="HACG01051306">
    <property type="protein sequence ID" value="CEK98177.1"/>
    <property type="molecule type" value="Transcribed_RNA"/>
</dbReference>
<feature type="region of interest" description="Disordered" evidence="1">
    <location>
        <begin position="1"/>
        <end position="32"/>
    </location>
</feature>
<evidence type="ECO:0000256" key="2">
    <source>
        <dbReference type="SAM" id="Phobius"/>
    </source>
</evidence>
<evidence type="ECO:0000256" key="1">
    <source>
        <dbReference type="SAM" id="MobiDB-lite"/>
    </source>
</evidence>
<proteinExistence type="predicted"/>
<name>A0A0B7BZ06_9EUPU</name>
<organism evidence="3">
    <name type="scientific">Arion vulgaris</name>
    <dbReference type="NCBI Taxonomy" id="1028688"/>
    <lineage>
        <taxon>Eukaryota</taxon>
        <taxon>Metazoa</taxon>
        <taxon>Spiralia</taxon>
        <taxon>Lophotrochozoa</taxon>
        <taxon>Mollusca</taxon>
        <taxon>Gastropoda</taxon>
        <taxon>Heterobranchia</taxon>
        <taxon>Euthyneura</taxon>
        <taxon>Panpulmonata</taxon>
        <taxon>Eupulmonata</taxon>
        <taxon>Stylommatophora</taxon>
        <taxon>Helicina</taxon>
        <taxon>Arionoidea</taxon>
        <taxon>Arionidae</taxon>
        <taxon>Arion</taxon>
    </lineage>
</organism>
<evidence type="ECO:0000313" key="3">
    <source>
        <dbReference type="EMBL" id="CEK98177.1"/>
    </source>
</evidence>
<feature type="compositionally biased region" description="Polar residues" evidence="1">
    <location>
        <begin position="8"/>
        <end position="23"/>
    </location>
</feature>
<feature type="non-terminal residue" evidence="3">
    <location>
        <position position="1"/>
    </location>
</feature>
<keyword evidence="2" id="KW-1133">Transmembrane helix</keyword>
<keyword evidence="2" id="KW-0472">Membrane</keyword>
<reference evidence="3" key="1">
    <citation type="submission" date="2014-12" db="EMBL/GenBank/DDBJ databases">
        <title>Insight into the proteome of Arion vulgaris.</title>
        <authorList>
            <person name="Aradska J."/>
            <person name="Bulat T."/>
            <person name="Smidak R."/>
            <person name="Sarate P."/>
            <person name="Gangsoo J."/>
            <person name="Sialana F."/>
            <person name="Bilban M."/>
            <person name="Lubec G."/>
        </authorList>
    </citation>
    <scope>NUCLEOTIDE SEQUENCE</scope>
    <source>
        <tissue evidence="3">Skin</tissue>
    </source>
</reference>
<protein>
    <submittedName>
        <fullName evidence="3">Uncharacterized protein</fullName>
    </submittedName>
</protein>
<accession>A0A0B7BZ06</accession>
<dbReference type="AlphaFoldDB" id="A0A0B7BZ06"/>
<feature type="transmembrane region" description="Helical" evidence="2">
    <location>
        <begin position="100"/>
        <end position="117"/>
    </location>
</feature>